<sequence length="287" mass="31608">MGRVIGAVVLLACIVSASAHAGSFVWRVAGTENTVYLAGSMHLLPERAYPLPQAYEDAYADSGLLVVEADQDRLQADAVRQTMLAAAHYREGGLVDHLDAPMLARTREVLDRTGLSIDRMNAYRPWFVSMAIEVQAYQAQGFRPDLGLDGYFHDRAVRDDKPILPLQTIAAHLAVFTDMPATLSRDQLAVTLDNADELDTSPEQIYRYWQSGDIAGFAQSVNEQADAYPALYDRLIFDRNTQWLATITAVLNSPDNAMVLVGAAHLVGPRGLVALLQSKGYRVERMD</sequence>
<dbReference type="Pfam" id="PF01963">
    <property type="entry name" value="TraB_PrgY_gumN"/>
    <property type="match status" value="1"/>
</dbReference>
<evidence type="ECO:0000313" key="2">
    <source>
        <dbReference type="EMBL" id="MFC3102297.1"/>
    </source>
</evidence>
<protein>
    <submittedName>
        <fullName evidence="2">TraB/GumN family protein</fullName>
    </submittedName>
</protein>
<organism evidence="2 3">
    <name type="scientific">Salinisphaera aquimarina</name>
    <dbReference type="NCBI Taxonomy" id="2094031"/>
    <lineage>
        <taxon>Bacteria</taxon>
        <taxon>Pseudomonadati</taxon>
        <taxon>Pseudomonadota</taxon>
        <taxon>Gammaproteobacteria</taxon>
        <taxon>Salinisphaerales</taxon>
        <taxon>Salinisphaeraceae</taxon>
        <taxon>Salinisphaera</taxon>
    </lineage>
</organism>
<dbReference type="InterPro" id="IPR047111">
    <property type="entry name" value="YbaP-like"/>
</dbReference>
<dbReference type="RefSeq" id="WP_380685208.1">
    <property type="nucleotide sequence ID" value="NZ_JBHRSS010000001.1"/>
</dbReference>
<dbReference type="PANTHER" id="PTHR40590">
    <property type="entry name" value="CYTOPLASMIC PROTEIN-RELATED"/>
    <property type="match status" value="1"/>
</dbReference>
<dbReference type="EMBL" id="JBHRSS010000001">
    <property type="protein sequence ID" value="MFC3102297.1"/>
    <property type="molecule type" value="Genomic_DNA"/>
</dbReference>
<feature type="signal peptide" evidence="1">
    <location>
        <begin position="1"/>
        <end position="21"/>
    </location>
</feature>
<dbReference type="PANTHER" id="PTHR40590:SF1">
    <property type="entry name" value="CYTOPLASMIC PROTEIN"/>
    <property type="match status" value="1"/>
</dbReference>
<dbReference type="InterPro" id="IPR002816">
    <property type="entry name" value="TraB/PrgY/GumN_fam"/>
</dbReference>
<gene>
    <name evidence="2" type="ORF">ACFOSU_00155</name>
</gene>
<comment type="caution">
    <text evidence="2">The sequence shown here is derived from an EMBL/GenBank/DDBJ whole genome shotgun (WGS) entry which is preliminary data.</text>
</comment>
<proteinExistence type="predicted"/>
<evidence type="ECO:0000313" key="3">
    <source>
        <dbReference type="Proteomes" id="UP001595462"/>
    </source>
</evidence>
<evidence type="ECO:0000256" key="1">
    <source>
        <dbReference type="SAM" id="SignalP"/>
    </source>
</evidence>
<keyword evidence="1" id="KW-0732">Signal</keyword>
<reference evidence="3" key="1">
    <citation type="journal article" date="2019" name="Int. J. Syst. Evol. Microbiol.">
        <title>The Global Catalogue of Microorganisms (GCM) 10K type strain sequencing project: providing services to taxonomists for standard genome sequencing and annotation.</title>
        <authorList>
            <consortium name="The Broad Institute Genomics Platform"/>
            <consortium name="The Broad Institute Genome Sequencing Center for Infectious Disease"/>
            <person name="Wu L."/>
            <person name="Ma J."/>
        </authorList>
    </citation>
    <scope>NUCLEOTIDE SEQUENCE [LARGE SCALE GENOMIC DNA]</scope>
    <source>
        <strain evidence="3">KCTC 52640</strain>
    </source>
</reference>
<name>A0ABV7EKT6_9GAMM</name>
<keyword evidence="3" id="KW-1185">Reference proteome</keyword>
<accession>A0ABV7EKT6</accession>
<dbReference type="Proteomes" id="UP001595462">
    <property type="component" value="Unassembled WGS sequence"/>
</dbReference>
<feature type="chain" id="PRO_5045534003" evidence="1">
    <location>
        <begin position="22"/>
        <end position="287"/>
    </location>
</feature>
<dbReference type="CDD" id="cd14789">
    <property type="entry name" value="Tiki"/>
    <property type="match status" value="1"/>
</dbReference>